<dbReference type="AlphaFoldDB" id="A0A074LV93"/>
<proteinExistence type="inferred from homology"/>
<dbReference type="PROSITE" id="PS01173">
    <property type="entry name" value="LIPASE_GDXG_HIS"/>
    <property type="match status" value="1"/>
</dbReference>
<comment type="caution">
    <text evidence="4">The sequence shown here is derived from an EMBL/GenBank/DDBJ whole genome shotgun (WGS) entry which is preliminary data.</text>
</comment>
<dbReference type="RefSeq" id="WP_038084027.1">
    <property type="nucleotide sequence ID" value="NZ_JMIR01000002.1"/>
</dbReference>
<dbReference type="InterPro" id="IPR029058">
    <property type="entry name" value="AB_hydrolase_fold"/>
</dbReference>
<reference evidence="4 5" key="1">
    <citation type="journal article" date="2013" name="Int. J. Syst. Evol. Microbiol.">
        <title>Tumebacillus flagellatus sp. nov., an alpha-amylase/pullulanase-producing bacterium isolated from cassava wastewater.</title>
        <authorList>
            <person name="Wang Q."/>
            <person name="Xie N."/>
            <person name="Qin Y."/>
            <person name="Shen N."/>
            <person name="Zhu J."/>
            <person name="Mi H."/>
            <person name="Huang R."/>
        </authorList>
    </citation>
    <scope>NUCLEOTIDE SEQUENCE [LARGE SCALE GENOMIC DNA]</scope>
    <source>
        <strain evidence="4 5">GST4</strain>
    </source>
</reference>
<dbReference type="Proteomes" id="UP000027931">
    <property type="component" value="Unassembled WGS sequence"/>
</dbReference>
<dbReference type="OrthoDB" id="9815425at2"/>
<dbReference type="EMBL" id="JMIR01000002">
    <property type="protein sequence ID" value="KEO84879.1"/>
    <property type="molecule type" value="Genomic_DNA"/>
</dbReference>
<gene>
    <name evidence="4" type="ORF">EL26_02390</name>
</gene>
<accession>A0A074LV93</accession>
<evidence type="ECO:0000313" key="5">
    <source>
        <dbReference type="Proteomes" id="UP000027931"/>
    </source>
</evidence>
<dbReference type="PANTHER" id="PTHR48081:SF8">
    <property type="entry name" value="ALPHA_BETA HYDROLASE FOLD-3 DOMAIN-CONTAINING PROTEIN-RELATED"/>
    <property type="match status" value="1"/>
</dbReference>
<sequence length="322" mass="35642">MTLDPQVVRMMELLAKSKLPPLETLQPPAARKALTVRHLRARQAVGKLIPPEPVHAVEDLVIPVYGGEIQIRLYRPEGTGRMPALVFFHGGGFVLGSLQSHDDICRALANFTPCAVISVEYRLAPEYKFPTPLMDAYAAAEWVFANADDLQLDAQRIAVGGDSAGGNLATGVCRLAQERGGFRPCFQLLLYPATHLADETSSKRQFAKGYQLDDTLLHYFHQHYVHTEDEFQNPMVSPLLHAESDLAQLPPAHVLTAECDPLRDEGEAYARKLQRAGVPCTLTRYDGMIHGFLAMGAFLDRAEEGLREVAEVLRTNAFQRSV</sequence>
<dbReference type="Pfam" id="PF07859">
    <property type="entry name" value="Abhydrolase_3"/>
    <property type="match status" value="1"/>
</dbReference>
<evidence type="ECO:0000259" key="3">
    <source>
        <dbReference type="Pfam" id="PF07859"/>
    </source>
</evidence>
<evidence type="ECO:0000313" key="4">
    <source>
        <dbReference type="EMBL" id="KEO84879.1"/>
    </source>
</evidence>
<dbReference type="GO" id="GO:0016787">
    <property type="term" value="F:hydrolase activity"/>
    <property type="evidence" value="ECO:0007669"/>
    <property type="project" value="UniProtKB-KW"/>
</dbReference>
<name>A0A074LV93_9BACL</name>
<dbReference type="eggNOG" id="COG0657">
    <property type="taxonomic scope" value="Bacteria"/>
</dbReference>
<comment type="similarity">
    <text evidence="1">Belongs to the 'GDXG' lipolytic enzyme family.</text>
</comment>
<dbReference type="FunFam" id="3.40.50.1820:FF:000089">
    <property type="entry name" value="Alpha/beta hydrolase"/>
    <property type="match status" value="1"/>
</dbReference>
<dbReference type="InterPro" id="IPR050300">
    <property type="entry name" value="GDXG_lipolytic_enzyme"/>
</dbReference>
<dbReference type="STRING" id="1157490.EL26_02390"/>
<evidence type="ECO:0000256" key="2">
    <source>
        <dbReference type="ARBA" id="ARBA00022801"/>
    </source>
</evidence>
<evidence type="ECO:0000256" key="1">
    <source>
        <dbReference type="ARBA" id="ARBA00010515"/>
    </source>
</evidence>
<organism evidence="4 5">
    <name type="scientific">Tumebacillus flagellatus</name>
    <dbReference type="NCBI Taxonomy" id="1157490"/>
    <lineage>
        <taxon>Bacteria</taxon>
        <taxon>Bacillati</taxon>
        <taxon>Bacillota</taxon>
        <taxon>Bacilli</taxon>
        <taxon>Bacillales</taxon>
        <taxon>Alicyclobacillaceae</taxon>
        <taxon>Tumebacillus</taxon>
    </lineage>
</organism>
<dbReference type="InterPro" id="IPR002168">
    <property type="entry name" value="Lipase_GDXG_HIS_AS"/>
</dbReference>
<feature type="domain" description="Alpha/beta hydrolase fold-3" evidence="3">
    <location>
        <begin position="85"/>
        <end position="293"/>
    </location>
</feature>
<keyword evidence="2" id="KW-0378">Hydrolase</keyword>
<keyword evidence="5" id="KW-1185">Reference proteome</keyword>
<dbReference type="PANTHER" id="PTHR48081">
    <property type="entry name" value="AB HYDROLASE SUPERFAMILY PROTEIN C4A8.06C"/>
    <property type="match status" value="1"/>
</dbReference>
<dbReference type="SUPFAM" id="SSF53474">
    <property type="entry name" value="alpha/beta-Hydrolases"/>
    <property type="match status" value="1"/>
</dbReference>
<dbReference type="Gene3D" id="3.40.50.1820">
    <property type="entry name" value="alpha/beta hydrolase"/>
    <property type="match status" value="1"/>
</dbReference>
<protein>
    <recommendedName>
        <fullName evidence="3">Alpha/beta hydrolase fold-3 domain-containing protein</fullName>
    </recommendedName>
</protein>
<dbReference type="InterPro" id="IPR013094">
    <property type="entry name" value="AB_hydrolase_3"/>
</dbReference>